<dbReference type="GO" id="GO:0016020">
    <property type="term" value="C:membrane"/>
    <property type="evidence" value="ECO:0007669"/>
    <property type="project" value="GOC"/>
</dbReference>
<dbReference type="InterPro" id="IPR029052">
    <property type="entry name" value="Metallo-depent_PP-like"/>
</dbReference>
<dbReference type="AlphaFoldDB" id="A0A369VR26"/>
<dbReference type="GO" id="GO:0008758">
    <property type="term" value="F:UDP-2,3-diacylglucosamine hydrolase activity"/>
    <property type="evidence" value="ECO:0007669"/>
    <property type="project" value="TreeGrafter"/>
</dbReference>
<evidence type="ECO:0000313" key="4">
    <source>
        <dbReference type="EMBL" id="RDE04834.1"/>
    </source>
</evidence>
<keyword evidence="5" id="KW-1185">Reference proteome</keyword>
<dbReference type="Pfam" id="PF00149">
    <property type="entry name" value="Metallophos"/>
    <property type="match status" value="1"/>
</dbReference>
<comment type="caution">
    <text evidence="4">The sequence shown here is derived from an EMBL/GenBank/DDBJ whole genome shotgun (WGS) entry which is preliminary data.</text>
</comment>
<feature type="domain" description="Calcineurin-like phosphoesterase" evidence="3">
    <location>
        <begin position="50"/>
        <end position="212"/>
    </location>
</feature>
<sequence>MRLAVRLLLILVALGLAVAGYAYSESRREAVVRRMSITLPRWPEGALPVRAVLMSDLHLGNASTDEARAARLMDQVNGLNPDLVLIAGDFIAGHDAAEAAKQGAALARVLGRLRAPWGTIAVLGNHDHWTGAAAVRRALAAAHVTVLANEAVEAGPLAIGGLDDAYTHREDVARTAAAMRRLAGARLVLSHSPDVAPRLPRDLPLLLAGHTHCGQVVLPLIGPPQEVASPHYRCGAVRDPGRLTVVTAGLGTSSAPFRLNAPPDLWLLTLGGEGE</sequence>
<dbReference type="RefSeq" id="WP_114688572.1">
    <property type="nucleotide sequence ID" value="NZ_QQNB01000003.1"/>
</dbReference>
<evidence type="ECO:0000256" key="1">
    <source>
        <dbReference type="ARBA" id="ARBA00022723"/>
    </source>
</evidence>
<dbReference type="PANTHER" id="PTHR31302:SF31">
    <property type="entry name" value="PHOSPHODIESTERASE YAEI"/>
    <property type="match status" value="1"/>
</dbReference>
<dbReference type="EMBL" id="QQNB01000003">
    <property type="protein sequence ID" value="RDE04834.1"/>
    <property type="molecule type" value="Genomic_DNA"/>
</dbReference>
<accession>A0A369VR26</accession>
<dbReference type="OrthoDB" id="9780884at2"/>
<dbReference type="Gene3D" id="3.60.21.10">
    <property type="match status" value="1"/>
</dbReference>
<dbReference type="SUPFAM" id="SSF56300">
    <property type="entry name" value="Metallo-dependent phosphatases"/>
    <property type="match status" value="1"/>
</dbReference>
<dbReference type="GO" id="GO:0009245">
    <property type="term" value="P:lipid A biosynthetic process"/>
    <property type="evidence" value="ECO:0007669"/>
    <property type="project" value="TreeGrafter"/>
</dbReference>
<evidence type="ECO:0000313" key="5">
    <source>
        <dbReference type="Proteomes" id="UP000253918"/>
    </source>
</evidence>
<dbReference type="InterPro" id="IPR004843">
    <property type="entry name" value="Calcineurin-like_PHP"/>
</dbReference>
<evidence type="ECO:0000256" key="2">
    <source>
        <dbReference type="ARBA" id="ARBA00022801"/>
    </source>
</evidence>
<dbReference type="GO" id="GO:0046872">
    <property type="term" value="F:metal ion binding"/>
    <property type="evidence" value="ECO:0007669"/>
    <property type="project" value="UniProtKB-KW"/>
</dbReference>
<gene>
    <name evidence="4" type="ORF">DVW87_14780</name>
</gene>
<keyword evidence="1" id="KW-0479">Metal-binding</keyword>
<evidence type="ECO:0000259" key="3">
    <source>
        <dbReference type="Pfam" id="PF00149"/>
    </source>
</evidence>
<dbReference type="InterPro" id="IPR051158">
    <property type="entry name" value="Metallophosphoesterase_sf"/>
</dbReference>
<proteinExistence type="predicted"/>
<protein>
    <submittedName>
        <fullName evidence="4">Phosphohydrolase</fullName>
    </submittedName>
</protein>
<dbReference type="Proteomes" id="UP000253918">
    <property type="component" value="Unassembled WGS sequence"/>
</dbReference>
<keyword evidence="2 4" id="KW-0378">Hydrolase</keyword>
<organism evidence="4 5">
    <name type="scientific">Sphingomonas aracearum</name>
    <dbReference type="NCBI Taxonomy" id="2283317"/>
    <lineage>
        <taxon>Bacteria</taxon>
        <taxon>Pseudomonadati</taxon>
        <taxon>Pseudomonadota</taxon>
        <taxon>Alphaproteobacteria</taxon>
        <taxon>Sphingomonadales</taxon>
        <taxon>Sphingomonadaceae</taxon>
        <taxon>Sphingomonas</taxon>
    </lineage>
</organism>
<name>A0A369VR26_9SPHN</name>
<dbReference type="PANTHER" id="PTHR31302">
    <property type="entry name" value="TRANSMEMBRANE PROTEIN WITH METALLOPHOSPHOESTERASE DOMAIN-RELATED"/>
    <property type="match status" value="1"/>
</dbReference>
<reference evidence="4 5" key="1">
    <citation type="submission" date="2018-07" db="EMBL/GenBank/DDBJ databases">
        <title>a novel species of Sphingomonas isolated from the rhizosphere soil of Araceae plant.</title>
        <authorList>
            <person name="Zhiyong W."/>
            <person name="Qinglan Z."/>
            <person name="Zhiwei F."/>
            <person name="Ding X."/>
            <person name="Gejiao W."/>
            <person name="Shixue Z."/>
        </authorList>
    </citation>
    <scope>NUCLEOTIDE SEQUENCE [LARGE SCALE GENOMIC DNA]</scope>
    <source>
        <strain evidence="4 5">WZY 27</strain>
    </source>
</reference>